<protein>
    <submittedName>
        <fullName evidence="1">Uncharacterized protein</fullName>
    </submittedName>
</protein>
<name>A0A087UTM4_STEMI</name>
<sequence>MAQKSMKTILKPPKKRYIVNGEFKCHSEISPVDDRDYQTQNACSALLELAE</sequence>
<feature type="non-terminal residue" evidence="1">
    <location>
        <position position="51"/>
    </location>
</feature>
<dbReference type="AlphaFoldDB" id="A0A087UTM4"/>
<dbReference type="Proteomes" id="UP000054359">
    <property type="component" value="Unassembled WGS sequence"/>
</dbReference>
<organism evidence="1 2">
    <name type="scientific">Stegodyphus mimosarum</name>
    <name type="common">African social velvet spider</name>
    <dbReference type="NCBI Taxonomy" id="407821"/>
    <lineage>
        <taxon>Eukaryota</taxon>
        <taxon>Metazoa</taxon>
        <taxon>Ecdysozoa</taxon>
        <taxon>Arthropoda</taxon>
        <taxon>Chelicerata</taxon>
        <taxon>Arachnida</taxon>
        <taxon>Araneae</taxon>
        <taxon>Araneomorphae</taxon>
        <taxon>Entelegynae</taxon>
        <taxon>Eresoidea</taxon>
        <taxon>Eresidae</taxon>
        <taxon>Stegodyphus</taxon>
    </lineage>
</organism>
<evidence type="ECO:0000313" key="1">
    <source>
        <dbReference type="EMBL" id="KFM80713.1"/>
    </source>
</evidence>
<evidence type="ECO:0000313" key="2">
    <source>
        <dbReference type="Proteomes" id="UP000054359"/>
    </source>
</evidence>
<gene>
    <name evidence="1" type="ORF">X975_23654</name>
</gene>
<reference evidence="1 2" key="1">
    <citation type="submission" date="2013-11" db="EMBL/GenBank/DDBJ databases">
        <title>Genome sequencing of Stegodyphus mimosarum.</title>
        <authorList>
            <person name="Bechsgaard J."/>
        </authorList>
    </citation>
    <scope>NUCLEOTIDE SEQUENCE [LARGE SCALE GENOMIC DNA]</scope>
</reference>
<keyword evidence="2" id="KW-1185">Reference proteome</keyword>
<proteinExistence type="predicted"/>
<dbReference type="EMBL" id="KK121559">
    <property type="protein sequence ID" value="KFM80713.1"/>
    <property type="molecule type" value="Genomic_DNA"/>
</dbReference>
<accession>A0A087UTM4</accession>